<proteinExistence type="predicted"/>
<evidence type="ECO:0000313" key="6">
    <source>
        <dbReference type="Proteomes" id="UP000037175"/>
    </source>
</evidence>
<dbReference type="EMBL" id="LGTE01000002">
    <property type="protein sequence ID" value="KNZ70723.1"/>
    <property type="molecule type" value="Genomic_DNA"/>
</dbReference>
<feature type="domain" description="Cytochrome c" evidence="4">
    <location>
        <begin position="424"/>
        <end position="538"/>
    </location>
</feature>
<evidence type="ECO:0000313" key="5">
    <source>
        <dbReference type="EMBL" id="KNZ70723.1"/>
    </source>
</evidence>
<dbReference type="InterPro" id="IPR036280">
    <property type="entry name" value="Multihaem_cyt_sf"/>
</dbReference>
<dbReference type="Gene3D" id="2.60.40.10">
    <property type="entry name" value="Immunoglobulins"/>
    <property type="match status" value="2"/>
</dbReference>
<evidence type="ECO:0000256" key="3">
    <source>
        <dbReference type="PROSITE-ProRule" id="PRU00433"/>
    </source>
</evidence>
<keyword evidence="6" id="KW-1185">Reference proteome</keyword>
<dbReference type="GO" id="GO:0009055">
    <property type="term" value="F:electron transfer activity"/>
    <property type="evidence" value="ECO:0007669"/>
    <property type="project" value="InterPro"/>
</dbReference>
<organism evidence="5 6">
    <name type="scientific">Thermincola ferriacetica</name>
    <dbReference type="NCBI Taxonomy" id="281456"/>
    <lineage>
        <taxon>Bacteria</taxon>
        <taxon>Bacillati</taxon>
        <taxon>Bacillota</taxon>
        <taxon>Clostridia</taxon>
        <taxon>Eubacteriales</taxon>
        <taxon>Thermincolaceae</taxon>
        <taxon>Thermincola</taxon>
    </lineage>
</organism>
<reference evidence="6" key="1">
    <citation type="submission" date="2015-07" db="EMBL/GenBank/DDBJ databases">
        <title>Complete Genome of Thermincola ferriacetica strain Z-0001T.</title>
        <authorList>
            <person name="Lusk B."/>
            <person name="Badalamenti J.P."/>
            <person name="Parameswaran P."/>
            <person name="Bond D.R."/>
            <person name="Torres C.I."/>
        </authorList>
    </citation>
    <scope>NUCLEOTIDE SEQUENCE [LARGE SCALE GENOMIC DNA]</scope>
    <source>
        <strain evidence="6">Z-0001</strain>
    </source>
</reference>
<dbReference type="Proteomes" id="UP000037175">
    <property type="component" value="Unassembled WGS sequence"/>
</dbReference>
<dbReference type="CDD" id="cd08168">
    <property type="entry name" value="Cytochrom_C3"/>
    <property type="match status" value="1"/>
</dbReference>
<dbReference type="AlphaFoldDB" id="A0A0L6W5R0"/>
<dbReference type="PATRIC" id="fig|281456.6.peg.423"/>
<dbReference type="Gene3D" id="3.90.10.10">
    <property type="entry name" value="Cytochrome C3"/>
    <property type="match status" value="1"/>
</dbReference>
<gene>
    <name evidence="5" type="ORF">Tfer_0401</name>
</gene>
<dbReference type="InterPro" id="IPR009056">
    <property type="entry name" value="Cyt_c-like_dom"/>
</dbReference>
<name>A0A0L6W5R0_9FIRM</name>
<sequence precursor="true">MNRTSLQDKPRFPLLLFLVVFSIFILSVPALAFADTNGPSFTNLFPQGGAVIKSSRVTIALTAVDPDFIDYNSVVMLLDGNLVNPIKQYGWIDEYTDDYSTLEMYYSASLVEGSHFVSITVRDRAGNSSTKQWNFTISEPPQISPIQPEGNATVTELKPLISAKVTDNTAVDSGSVEMYLDGTRVNAVFDAASGVINFTPENELPNESWHTVLVKARDTAGNQAQFSWKFFINTYTEMTFSMNDATCQQCHDRTSHPMNNCGKCHGTNLSPSNPTYPLDDCYKCHFNATTYPSAYHNQGLPVANPPLHGAQDTDSCMECHGKTWTTGIPPVHSISDVSRRHTTTSQGCTMCHATTLTREHARRYDDNGNQLTCFTCHNNPDPQVQKAIAEKNSACSACHLNLDAGGGHPAHQNGLDAACQTCHSDTILGEQQFHKAKGCNICHQKDAGETVKYAINTKNTNCLACHDQGHNLHMIAKEPADLPKYPGFTWSVPQKASIMAGEAWMPAEYAGVGGKLLISSRRSDVSAGELFNWYEEQMAQAGWEKVSGNIAPGNYMVMSYQKGNRHATVIIYNGEYHSAQAPAIGFRIEILYK</sequence>
<protein>
    <submittedName>
        <fullName evidence="5">Putative multiheme cytochrome c</fullName>
    </submittedName>
</protein>
<keyword evidence="2 3" id="KW-0408">Iron</keyword>
<comment type="caution">
    <text evidence="5">The sequence shown here is derived from an EMBL/GenBank/DDBJ whole genome shotgun (WGS) entry which is preliminary data.</text>
</comment>
<evidence type="ECO:0000256" key="2">
    <source>
        <dbReference type="ARBA" id="ARBA00023004"/>
    </source>
</evidence>
<dbReference type="InterPro" id="IPR013783">
    <property type="entry name" value="Ig-like_fold"/>
</dbReference>
<dbReference type="PROSITE" id="PS51007">
    <property type="entry name" value="CYTC"/>
    <property type="match status" value="1"/>
</dbReference>
<evidence type="ECO:0000256" key="1">
    <source>
        <dbReference type="ARBA" id="ARBA00022723"/>
    </source>
</evidence>
<evidence type="ECO:0000259" key="4">
    <source>
        <dbReference type="PROSITE" id="PS51007"/>
    </source>
</evidence>
<dbReference type="GO" id="GO:0046872">
    <property type="term" value="F:metal ion binding"/>
    <property type="evidence" value="ECO:0007669"/>
    <property type="project" value="UniProtKB-KW"/>
</dbReference>
<keyword evidence="1 3" id="KW-0479">Metal-binding</keyword>
<dbReference type="SUPFAM" id="SSF48695">
    <property type="entry name" value="Multiheme cytochromes"/>
    <property type="match status" value="2"/>
</dbReference>
<keyword evidence="3" id="KW-0349">Heme</keyword>
<accession>A0A0L6W5R0</accession>
<dbReference type="GO" id="GO:0020037">
    <property type="term" value="F:heme binding"/>
    <property type="evidence" value="ECO:0007669"/>
    <property type="project" value="InterPro"/>
</dbReference>